<evidence type="ECO:0000256" key="5">
    <source>
        <dbReference type="ARBA" id="ARBA00023146"/>
    </source>
</evidence>
<dbReference type="PANTHER" id="PTHR45765:SF1">
    <property type="entry name" value="METHIONINE--TRNA LIGASE, CYTOPLASMIC"/>
    <property type="match status" value="1"/>
</dbReference>
<keyword evidence="4 7" id="KW-0648">Protein biosynthesis</keyword>
<keyword evidence="5 7" id="KW-0030">Aminoacyl-tRNA synthetase</keyword>
<dbReference type="Pfam" id="PF09334">
    <property type="entry name" value="tRNA-synt_1g"/>
    <property type="match status" value="1"/>
</dbReference>
<dbReference type="PROSITE" id="PS00178">
    <property type="entry name" value="AA_TRNA_LIGASE_I"/>
    <property type="match status" value="1"/>
</dbReference>
<dbReference type="Gene3D" id="3.40.50.620">
    <property type="entry name" value="HUPs"/>
    <property type="match status" value="1"/>
</dbReference>
<accession>A0A918GJV1</accession>
<comment type="caution">
    <text evidence="9">The sequence shown here is derived from an EMBL/GenBank/DDBJ whole genome shotgun (WGS) entry which is preliminary data.</text>
</comment>
<evidence type="ECO:0000256" key="1">
    <source>
        <dbReference type="ARBA" id="ARBA00022598"/>
    </source>
</evidence>
<evidence type="ECO:0000313" key="10">
    <source>
        <dbReference type="Proteomes" id="UP000660680"/>
    </source>
</evidence>
<sequence>MSRPVLVIGGPPTTNGDMHIGHVAGPYVAADTHVRYLRAAGREVLFASGGDDSQTYVYTTAARLGTTPQALADKSWAQIKTTWDAMGIHVDGFAPTDDGYRRNVYDYVQRLYDLGKFRLRTVRLPYSEAKGMYLVEGLVGGDCPTCLADSRGGICEACGHPVDFDALIEPYSIMDPSDPVTYREAEILVFPLEEYREQLLAYHEARADRWRPHAVQFIRELLSRPLPDFPITYPVSWGMPAPFAETPGQTLNAWLEGMPASMYCHNFAQREQGTTPPSGDDAWRAEHDAELVFFVGFDNLYIWAAVHIAELIAHEGRYILPDTILCNEFYELENEKFSTSKGHVVWARDLVAEVPRDLVRFYLNLTAPEHARTNFSRAALDKIVGERLVGPWNELAATLGKLTTAGETLPVSPEGPARAAAIADRFGLCFELSSFSLNRAADLIVQHVERLRAHAARALDGEPVELGDLFLQLRALISGASPILIDMTARAAEAGGFTPSLSAAAYAVASTTAFPVPGLDTRVQPTPTLAEVS</sequence>
<keyword evidence="3 7" id="KW-0067">ATP-binding</keyword>
<comment type="catalytic activity">
    <reaction evidence="6">
        <text>tRNA(Met) + L-methionine + ATP = L-methionyl-tRNA(Met) + AMP + diphosphate</text>
        <dbReference type="Rhea" id="RHEA:13481"/>
        <dbReference type="Rhea" id="RHEA-COMP:9667"/>
        <dbReference type="Rhea" id="RHEA-COMP:9698"/>
        <dbReference type="ChEBI" id="CHEBI:30616"/>
        <dbReference type="ChEBI" id="CHEBI:33019"/>
        <dbReference type="ChEBI" id="CHEBI:57844"/>
        <dbReference type="ChEBI" id="CHEBI:78442"/>
        <dbReference type="ChEBI" id="CHEBI:78530"/>
        <dbReference type="ChEBI" id="CHEBI:456215"/>
        <dbReference type="EC" id="6.1.1.10"/>
    </reaction>
</comment>
<organism evidence="9 10">
    <name type="scientific">Actinokineospora fastidiosa</name>
    <dbReference type="NCBI Taxonomy" id="1816"/>
    <lineage>
        <taxon>Bacteria</taxon>
        <taxon>Bacillati</taxon>
        <taxon>Actinomycetota</taxon>
        <taxon>Actinomycetes</taxon>
        <taxon>Pseudonocardiales</taxon>
        <taxon>Pseudonocardiaceae</taxon>
        <taxon>Actinokineospora</taxon>
    </lineage>
</organism>
<dbReference type="Gene3D" id="2.20.28.20">
    <property type="entry name" value="Methionyl-tRNA synthetase, Zn-domain"/>
    <property type="match status" value="1"/>
</dbReference>
<dbReference type="PANTHER" id="PTHR45765">
    <property type="entry name" value="METHIONINE--TRNA LIGASE"/>
    <property type="match status" value="1"/>
</dbReference>
<reference evidence="9" key="2">
    <citation type="submission" date="2020-09" db="EMBL/GenBank/DDBJ databases">
        <authorList>
            <person name="Sun Q."/>
            <person name="Ohkuma M."/>
        </authorList>
    </citation>
    <scope>NUCLEOTIDE SEQUENCE</scope>
    <source>
        <strain evidence="9">JCM 3276</strain>
    </source>
</reference>
<dbReference type="RefSeq" id="WP_229787123.1">
    <property type="nucleotide sequence ID" value="NZ_BMRB01000003.1"/>
</dbReference>
<name>A0A918GJV1_9PSEU</name>
<keyword evidence="2 7" id="KW-0547">Nucleotide-binding</keyword>
<dbReference type="InterPro" id="IPR015413">
    <property type="entry name" value="Methionyl/Leucyl_tRNA_Synth"/>
</dbReference>
<protein>
    <recommendedName>
        <fullName evidence="8">Methionyl/Leucyl tRNA synthetase domain-containing protein</fullName>
    </recommendedName>
</protein>
<comment type="similarity">
    <text evidence="7">Belongs to the class-I aminoacyl-tRNA synthetase family.</text>
</comment>
<evidence type="ECO:0000259" key="8">
    <source>
        <dbReference type="Pfam" id="PF09334"/>
    </source>
</evidence>
<keyword evidence="1 7" id="KW-0436">Ligase</keyword>
<evidence type="ECO:0000256" key="3">
    <source>
        <dbReference type="ARBA" id="ARBA00022840"/>
    </source>
</evidence>
<dbReference type="GO" id="GO:0006431">
    <property type="term" value="P:methionyl-tRNA aminoacylation"/>
    <property type="evidence" value="ECO:0007669"/>
    <property type="project" value="TreeGrafter"/>
</dbReference>
<dbReference type="Proteomes" id="UP000660680">
    <property type="component" value="Unassembled WGS sequence"/>
</dbReference>
<evidence type="ECO:0000313" key="9">
    <source>
        <dbReference type="EMBL" id="GGS42876.1"/>
    </source>
</evidence>
<evidence type="ECO:0000256" key="6">
    <source>
        <dbReference type="ARBA" id="ARBA00047364"/>
    </source>
</evidence>
<dbReference type="InterPro" id="IPR023458">
    <property type="entry name" value="Met-tRNA_ligase_1"/>
</dbReference>
<evidence type="ECO:0000256" key="7">
    <source>
        <dbReference type="RuleBase" id="RU363039"/>
    </source>
</evidence>
<feature type="domain" description="Methionyl/Leucyl tRNA synthetase" evidence="8">
    <location>
        <begin position="12"/>
        <end position="394"/>
    </location>
</feature>
<dbReference type="GO" id="GO:0005829">
    <property type="term" value="C:cytosol"/>
    <property type="evidence" value="ECO:0007669"/>
    <property type="project" value="TreeGrafter"/>
</dbReference>
<evidence type="ECO:0000256" key="2">
    <source>
        <dbReference type="ARBA" id="ARBA00022741"/>
    </source>
</evidence>
<dbReference type="SUPFAM" id="SSF52374">
    <property type="entry name" value="Nucleotidylyl transferase"/>
    <property type="match status" value="1"/>
</dbReference>
<dbReference type="GO" id="GO:0005524">
    <property type="term" value="F:ATP binding"/>
    <property type="evidence" value="ECO:0007669"/>
    <property type="project" value="UniProtKB-KW"/>
</dbReference>
<dbReference type="InterPro" id="IPR014729">
    <property type="entry name" value="Rossmann-like_a/b/a_fold"/>
</dbReference>
<dbReference type="EMBL" id="BMRB01000003">
    <property type="protein sequence ID" value="GGS42876.1"/>
    <property type="molecule type" value="Genomic_DNA"/>
</dbReference>
<proteinExistence type="inferred from homology"/>
<dbReference type="InterPro" id="IPR029038">
    <property type="entry name" value="MetRS_Zn"/>
</dbReference>
<reference evidence="9" key="1">
    <citation type="journal article" date="2014" name="Int. J. Syst. Evol. Microbiol.">
        <title>Complete genome sequence of Corynebacterium casei LMG S-19264T (=DSM 44701T), isolated from a smear-ripened cheese.</title>
        <authorList>
            <consortium name="US DOE Joint Genome Institute (JGI-PGF)"/>
            <person name="Walter F."/>
            <person name="Albersmeier A."/>
            <person name="Kalinowski J."/>
            <person name="Ruckert C."/>
        </authorList>
    </citation>
    <scope>NUCLEOTIDE SEQUENCE</scope>
    <source>
        <strain evidence="9">JCM 3276</strain>
    </source>
</reference>
<keyword evidence="10" id="KW-1185">Reference proteome</keyword>
<evidence type="ECO:0000256" key="4">
    <source>
        <dbReference type="ARBA" id="ARBA00022917"/>
    </source>
</evidence>
<gene>
    <name evidence="9" type="ORF">GCM10010171_42390</name>
</gene>
<dbReference type="GO" id="GO:0004825">
    <property type="term" value="F:methionine-tRNA ligase activity"/>
    <property type="evidence" value="ECO:0007669"/>
    <property type="project" value="UniProtKB-EC"/>
</dbReference>
<dbReference type="AlphaFoldDB" id="A0A918GJV1"/>
<dbReference type="InterPro" id="IPR001412">
    <property type="entry name" value="aa-tRNA-synth_I_CS"/>
</dbReference>